<proteinExistence type="inferred from homology"/>
<accession>A0A183AVH6</accession>
<dbReference type="PRINTS" id="PR00722">
    <property type="entry name" value="CHYMOTRYPSIN"/>
</dbReference>
<keyword evidence="10" id="KW-1185">Reference proteome</keyword>
<dbReference type="PROSITE" id="PS50240">
    <property type="entry name" value="TRYPSIN_DOM"/>
    <property type="match status" value="1"/>
</dbReference>
<evidence type="ECO:0000313" key="11">
    <source>
        <dbReference type="WBParaSite" id="ECPE_0001099501-mRNA-1"/>
    </source>
</evidence>
<dbReference type="AlphaFoldDB" id="A0A183AVH6"/>
<dbReference type="Proteomes" id="UP000272942">
    <property type="component" value="Unassembled WGS sequence"/>
</dbReference>
<dbReference type="InterPro" id="IPR050127">
    <property type="entry name" value="Serine_Proteases_S1"/>
</dbReference>
<evidence type="ECO:0000259" key="8">
    <source>
        <dbReference type="PROSITE" id="PS50240"/>
    </source>
</evidence>
<dbReference type="InterPro" id="IPR033116">
    <property type="entry name" value="TRYPSIN_SER"/>
</dbReference>
<keyword evidence="3" id="KW-0645">Protease</keyword>
<keyword evidence="2" id="KW-0964">Secreted</keyword>
<evidence type="ECO:0000256" key="4">
    <source>
        <dbReference type="ARBA" id="ARBA00022801"/>
    </source>
</evidence>
<keyword evidence="5" id="KW-0720">Serine protease</keyword>
<dbReference type="CDD" id="cd00190">
    <property type="entry name" value="Tryp_SPc"/>
    <property type="match status" value="1"/>
</dbReference>
<comment type="subcellular location">
    <subcellularLocation>
        <location evidence="1">Secreted</location>
    </subcellularLocation>
</comment>
<keyword evidence="6" id="KW-1015">Disulfide bond</keyword>
<evidence type="ECO:0000256" key="5">
    <source>
        <dbReference type="ARBA" id="ARBA00022825"/>
    </source>
</evidence>
<evidence type="ECO:0000256" key="2">
    <source>
        <dbReference type="ARBA" id="ARBA00022525"/>
    </source>
</evidence>
<keyword evidence="4" id="KW-0378">Hydrolase</keyword>
<dbReference type="FunFam" id="2.40.10.10:FF:000002">
    <property type="entry name" value="Transmembrane protease serine"/>
    <property type="match status" value="1"/>
</dbReference>
<dbReference type="GO" id="GO:0006508">
    <property type="term" value="P:proteolysis"/>
    <property type="evidence" value="ECO:0007669"/>
    <property type="project" value="UniProtKB-KW"/>
</dbReference>
<evidence type="ECO:0000256" key="6">
    <source>
        <dbReference type="ARBA" id="ARBA00023157"/>
    </source>
</evidence>
<reference evidence="9 10" key="2">
    <citation type="submission" date="2018-11" db="EMBL/GenBank/DDBJ databases">
        <authorList>
            <consortium name="Pathogen Informatics"/>
        </authorList>
    </citation>
    <scope>NUCLEOTIDE SEQUENCE [LARGE SCALE GENOMIC DNA]</scope>
    <source>
        <strain evidence="9 10">Egypt</strain>
    </source>
</reference>
<dbReference type="SMART" id="SM00020">
    <property type="entry name" value="Tryp_SPc"/>
    <property type="match status" value="1"/>
</dbReference>
<protein>
    <submittedName>
        <fullName evidence="11">Peptidase S1 domain-containing protein</fullName>
    </submittedName>
</protein>
<dbReference type="GO" id="GO:0004252">
    <property type="term" value="F:serine-type endopeptidase activity"/>
    <property type="evidence" value="ECO:0007669"/>
    <property type="project" value="InterPro"/>
</dbReference>
<dbReference type="InterPro" id="IPR009003">
    <property type="entry name" value="Peptidase_S1_PA"/>
</dbReference>
<sequence>MTPVQYRGVTRDPSLDQWYAILGDLLLDWPDCGEQLVNLTHVEIHPQYNRLTRYDYDVALVRLAAEARIGSAVRPISQAVSNELRHLRVPLLNVTVCNATEAYRNRLTSSMLCAGYLSGVRDSCKGDSGGPLMCQAGSTGIWHQIGIVSFGKQCAMYDLQQLLPGIGLMVAIFIVTSDAKAEMVGTIRSP</sequence>
<feature type="domain" description="Peptidase S1" evidence="8">
    <location>
        <begin position="1"/>
        <end position="190"/>
    </location>
</feature>
<organism evidence="11">
    <name type="scientific">Echinostoma caproni</name>
    <dbReference type="NCBI Taxonomy" id="27848"/>
    <lineage>
        <taxon>Eukaryota</taxon>
        <taxon>Metazoa</taxon>
        <taxon>Spiralia</taxon>
        <taxon>Lophotrochozoa</taxon>
        <taxon>Platyhelminthes</taxon>
        <taxon>Trematoda</taxon>
        <taxon>Digenea</taxon>
        <taxon>Plagiorchiida</taxon>
        <taxon>Echinostomata</taxon>
        <taxon>Echinostomatoidea</taxon>
        <taxon>Echinostomatidae</taxon>
        <taxon>Echinostoma</taxon>
    </lineage>
</organism>
<dbReference type="Pfam" id="PF00089">
    <property type="entry name" value="Trypsin"/>
    <property type="match status" value="2"/>
</dbReference>
<dbReference type="InterPro" id="IPR043504">
    <property type="entry name" value="Peptidase_S1_PA_chymotrypsin"/>
</dbReference>
<dbReference type="PANTHER" id="PTHR24264">
    <property type="entry name" value="TRYPSIN-RELATED"/>
    <property type="match status" value="1"/>
</dbReference>
<evidence type="ECO:0000256" key="1">
    <source>
        <dbReference type="ARBA" id="ARBA00004613"/>
    </source>
</evidence>
<dbReference type="Gene3D" id="2.40.10.10">
    <property type="entry name" value="Trypsin-like serine proteases"/>
    <property type="match status" value="2"/>
</dbReference>
<dbReference type="EMBL" id="UZAN01049991">
    <property type="protein sequence ID" value="VDP87879.1"/>
    <property type="molecule type" value="Genomic_DNA"/>
</dbReference>
<dbReference type="InterPro" id="IPR001254">
    <property type="entry name" value="Trypsin_dom"/>
</dbReference>
<comment type="similarity">
    <text evidence="7">Belongs to the peptidase S1 family. CLIP subfamily.</text>
</comment>
<evidence type="ECO:0000256" key="7">
    <source>
        <dbReference type="ARBA" id="ARBA00024195"/>
    </source>
</evidence>
<dbReference type="PROSITE" id="PS00135">
    <property type="entry name" value="TRYPSIN_SER"/>
    <property type="match status" value="1"/>
</dbReference>
<dbReference type="OrthoDB" id="6239120at2759"/>
<dbReference type="InterPro" id="IPR001314">
    <property type="entry name" value="Peptidase_S1A"/>
</dbReference>
<dbReference type="WBParaSite" id="ECPE_0001099501-mRNA-1">
    <property type="protein sequence ID" value="ECPE_0001099501-mRNA-1"/>
    <property type="gene ID" value="ECPE_0001099501"/>
</dbReference>
<dbReference type="GO" id="GO:0005615">
    <property type="term" value="C:extracellular space"/>
    <property type="evidence" value="ECO:0007669"/>
    <property type="project" value="TreeGrafter"/>
</dbReference>
<evidence type="ECO:0000313" key="10">
    <source>
        <dbReference type="Proteomes" id="UP000272942"/>
    </source>
</evidence>
<evidence type="ECO:0000313" key="9">
    <source>
        <dbReference type="EMBL" id="VDP87879.1"/>
    </source>
</evidence>
<dbReference type="PANTHER" id="PTHR24264:SF65">
    <property type="entry name" value="SRCR DOMAIN-CONTAINING PROTEIN"/>
    <property type="match status" value="1"/>
</dbReference>
<reference evidence="11" key="1">
    <citation type="submission" date="2016-06" db="UniProtKB">
        <authorList>
            <consortium name="WormBaseParasite"/>
        </authorList>
    </citation>
    <scope>IDENTIFICATION</scope>
</reference>
<gene>
    <name evidence="9" type="ORF">ECPE_LOCUS10961</name>
</gene>
<evidence type="ECO:0000256" key="3">
    <source>
        <dbReference type="ARBA" id="ARBA00022670"/>
    </source>
</evidence>
<dbReference type="SUPFAM" id="SSF50494">
    <property type="entry name" value="Trypsin-like serine proteases"/>
    <property type="match status" value="1"/>
</dbReference>
<name>A0A183AVH6_9TREM</name>